<reference evidence="2" key="1">
    <citation type="submission" date="2023-03" db="EMBL/GenBank/DDBJ databases">
        <title>Edaphobacter sp.</title>
        <authorList>
            <person name="Huber K.J."/>
            <person name="Papendorf J."/>
            <person name="Pilke C."/>
            <person name="Bunk B."/>
            <person name="Sproeer C."/>
            <person name="Pester M."/>
        </authorList>
    </citation>
    <scope>NUCLEOTIDE SEQUENCE</scope>
    <source>
        <strain evidence="2">DSM 110680</strain>
    </source>
</reference>
<organism evidence="2">
    <name type="scientific">Telmatobacter sp. DSM 110680</name>
    <dbReference type="NCBI Taxonomy" id="3036704"/>
    <lineage>
        <taxon>Bacteria</taxon>
        <taxon>Pseudomonadati</taxon>
        <taxon>Acidobacteriota</taxon>
        <taxon>Terriglobia</taxon>
        <taxon>Terriglobales</taxon>
        <taxon>Acidobacteriaceae</taxon>
        <taxon>Telmatobacter</taxon>
    </lineage>
</organism>
<name>A0AAU7DHQ3_9BACT</name>
<gene>
    <name evidence="2" type="ORF">P8935_24000</name>
</gene>
<keyword evidence="1" id="KW-1133">Transmembrane helix</keyword>
<accession>A0AAU7DHQ3</accession>
<proteinExistence type="predicted"/>
<dbReference type="EMBL" id="CP121196">
    <property type="protein sequence ID" value="XBH17617.1"/>
    <property type="molecule type" value="Genomic_DNA"/>
</dbReference>
<dbReference type="RefSeq" id="WP_348262841.1">
    <property type="nucleotide sequence ID" value="NZ_CP121196.1"/>
</dbReference>
<keyword evidence="1" id="KW-0812">Transmembrane</keyword>
<evidence type="ECO:0000256" key="1">
    <source>
        <dbReference type="SAM" id="Phobius"/>
    </source>
</evidence>
<feature type="transmembrane region" description="Helical" evidence="1">
    <location>
        <begin position="228"/>
        <end position="250"/>
    </location>
</feature>
<evidence type="ECO:0000313" key="2">
    <source>
        <dbReference type="EMBL" id="XBH17617.1"/>
    </source>
</evidence>
<keyword evidence="1" id="KW-0472">Membrane</keyword>
<dbReference type="AlphaFoldDB" id="A0AAU7DHQ3"/>
<protein>
    <submittedName>
        <fullName evidence="2">Uncharacterized protein</fullName>
    </submittedName>
</protein>
<sequence>MERTFLKIARYALVVVIALALLVTVLSAAYGGMQFWPASQSRDTKISIALKDVMPHKEAEARSSAASPNRSEIGADAAVSGKCLSISSGLNRLSAQIGWDTKEQQAYNPDTLAVDTKTVVEYGSTLNTQKFCSFTGKFIKEQNEKLAPYIKGINLTDSYYDSLQAVLTETLQNADSVRSLPTGDPNKYYFVSFITAFNDKYAKSIDDLRDAAIQRESDYAAAKVKGAAFLYIAGSAFAFFFACCLILVFIRIEVNTRELVEAVRASQGQLTSIPLSAPDETVSV</sequence>